<dbReference type="RefSeq" id="WP_281048223.1">
    <property type="nucleotide sequence ID" value="NZ_BAABEI010000012.1"/>
</dbReference>
<reference evidence="1 2" key="1">
    <citation type="submission" date="2019-03" db="EMBL/GenBank/DDBJ databases">
        <title>Genomic Encyclopedia of Type Strains, Phase IV (KMG-IV): sequencing the most valuable type-strain genomes for metagenomic binning, comparative biology and taxonomic classification.</title>
        <authorList>
            <person name="Goeker M."/>
        </authorList>
    </citation>
    <scope>NUCLEOTIDE SEQUENCE [LARGE SCALE GENOMIC DNA]</scope>
    <source>
        <strain evidence="1 2">DSM 18401</strain>
    </source>
</reference>
<gene>
    <name evidence="1" type="ORF">EV665_102588</name>
</gene>
<evidence type="ECO:0000313" key="1">
    <source>
        <dbReference type="EMBL" id="TCN48059.1"/>
    </source>
</evidence>
<keyword evidence="2" id="KW-1185">Reference proteome</keyword>
<organism evidence="1 2">
    <name type="scientific">Shinella granuli</name>
    <dbReference type="NCBI Taxonomy" id="323621"/>
    <lineage>
        <taxon>Bacteria</taxon>
        <taxon>Pseudomonadati</taxon>
        <taxon>Pseudomonadota</taxon>
        <taxon>Alphaproteobacteria</taxon>
        <taxon>Hyphomicrobiales</taxon>
        <taxon>Rhizobiaceae</taxon>
        <taxon>Shinella</taxon>
    </lineage>
</organism>
<accession>A0A4R2D8I0</accession>
<dbReference type="AlphaFoldDB" id="A0A4R2D8I0"/>
<evidence type="ECO:0000313" key="2">
    <source>
        <dbReference type="Proteomes" id="UP000295351"/>
    </source>
</evidence>
<name>A0A4R2D8I0_SHIGR</name>
<dbReference type="EMBL" id="SLVX01000002">
    <property type="protein sequence ID" value="TCN48059.1"/>
    <property type="molecule type" value="Genomic_DNA"/>
</dbReference>
<protein>
    <submittedName>
        <fullName evidence="1">Uncharacterized protein</fullName>
    </submittedName>
</protein>
<dbReference type="Proteomes" id="UP000295351">
    <property type="component" value="Unassembled WGS sequence"/>
</dbReference>
<comment type="caution">
    <text evidence="1">The sequence shown here is derived from an EMBL/GenBank/DDBJ whole genome shotgun (WGS) entry which is preliminary data.</text>
</comment>
<sequence length="44" mass="4759">MNKYTAEALVLCTLFLCITGCVMTGNYNASQRAIAELSCGETRP</sequence>
<proteinExistence type="predicted"/>